<protein>
    <submittedName>
        <fullName evidence="1">HAD-IIB family hydrolase</fullName>
    </submittedName>
</protein>
<comment type="caution">
    <text evidence="1">The sequence shown here is derived from an EMBL/GenBank/DDBJ whole genome shotgun (WGS) entry which is preliminary data.</text>
</comment>
<dbReference type="SUPFAM" id="SSF56784">
    <property type="entry name" value="HAD-like"/>
    <property type="match status" value="1"/>
</dbReference>
<dbReference type="Gene3D" id="3.30.1240.10">
    <property type="match status" value="1"/>
</dbReference>
<reference evidence="2" key="1">
    <citation type="journal article" date="2019" name="Int. J. Syst. Evol. Microbiol.">
        <title>The Global Catalogue of Microorganisms (GCM) 10K type strain sequencing project: providing services to taxonomists for standard genome sequencing and annotation.</title>
        <authorList>
            <consortium name="The Broad Institute Genomics Platform"/>
            <consortium name="The Broad Institute Genome Sequencing Center for Infectious Disease"/>
            <person name="Wu L."/>
            <person name="Ma J."/>
        </authorList>
    </citation>
    <scope>NUCLEOTIDE SEQUENCE [LARGE SCALE GENOMIC DNA]</scope>
    <source>
        <strain evidence="2">IBRC 10765</strain>
    </source>
</reference>
<dbReference type="Pfam" id="PF08282">
    <property type="entry name" value="Hydrolase_3"/>
    <property type="match status" value="1"/>
</dbReference>
<dbReference type="RefSeq" id="WP_380695379.1">
    <property type="nucleotide sequence ID" value="NZ_JBHRYR010000003.1"/>
</dbReference>
<dbReference type="InterPro" id="IPR023214">
    <property type="entry name" value="HAD_sf"/>
</dbReference>
<dbReference type="Proteomes" id="UP001595617">
    <property type="component" value="Unassembled WGS sequence"/>
</dbReference>
<evidence type="ECO:0000313" key="2">
    <source>
        <dbReference type="Proteomes" id="UP001595617"/>
    </source>
</evidence>
<organism evidence="1 2">
    <name type="scientific">Saccharospirillum mangrovi</name>
    <dbReference type="NCBI Taxonomy" id="2161747"/>
    <lineage>
        <taxon>Bacteria</taxon>
        <taxon>Pseudomonadati</taxon>
        <taxon>Pseudomonadota</taxon>
        <taxon>Gammaproteobacteria</taxon>
        <taxon>Oceanospirillales</taxon>
        <taxon>Saccharospirillaceae</taxon>
        <taxon>Saccharospirillum</taxon>
    </lineage>
</organism>
<dbReference type="GO" id="GO:0016787">
    <property type="term" value="F:hydrolase activity"/>
    <property type="evidence" value="ECO:0007669"/>
    <property type="project" value="UniProtKB-KW"/>
</dbReference>
<dbReference type="InterPro" id="IPR036412">
    <property type="entry name" value="HAD-like_sf"/>
</dbReference>
<dbReference type="Gene3D" id="3.40.50.1000">
    <property type="entry name" value="HAD superfamily/HAD-like"/>
    <property type="match status" value="1"/>
</dbReference>
<proteinExistence type="predicted"/>
<accession>A0ABV7ZXD8</accession>
<keyword evidence="1" id="KW-0378">Hydrolase</keyword>
<dbReference type="NCBIfam" id="TIGR01484">
    <property type="entry name" value="HAD-SF-IIB"/>
    <property type="match status" value="1"/>
</dbReference>
<gene>
    <name evidence="1" type="ORF">ACFOOG_08225</name>
</gene>
<sequence length="274" mass="30466">MTIKAIVLDLDFTLLNRERKVGKRTLSRLIEAYQQGFTLIIATSRPIRIVRNLVPAELLELTTLITLNGAVVHEFTRDHQWQMACLGLEARHLVAALRETDPPVQITAECWGENFATNRDYCAETLLQKQNATPAMLKQLDDIDYGWLSKITADGQGHSLEALMAWQENYSDFRFVPTDDFKVINIIPTAVGKSTAVERVLARLNITPAETVAFGDEIPDIRLLELVGLGIAMGNAKPEVKAVADLVIGDCDEDPIADFLDVTLLRQTPKVQTA</sequence>
<evidence type="ECO:0000313" key="1">
    <source>
        <dbReference type="EMBL" id="MFC3852816.1"/>
    </source>
</evidence>
<dbReference type="PANTHER" id="PTHR10000">
    <property type="entry name" value="PHOSPHOSERINE PHOSPHATASE"/>
    <property type="match status" value="1"/>
</dbReference>
<keyword evidence="2" id="KW-1185">Reference proteome</keyword>
<dbReference type="InterPro" id="IPR006379">
    <property type="entry name" value="HAD-SF_hydro_IIB"/>
</dbReference>
<dbReference type="EMBL" id="JBHRYR010000003">
    <property type="protein sequence ID" value="MFC3852816.1"/>
    <property type="molecule type" value="Genomic_DNA"/>
</dbReference>
<dbReference type="PANTHER" id="PTHR10000:SF8">
    <property type="entry name" value="HAD SUPERFAMILY HYDROLASE-LIKE, TYPE 3"/>
    <property type="match status" value="1"/>
</dbReference>
<name>A0ABV7ZXD8_9GAMM</name>